<proteinExistence type="predicted"/>
<dbReference type="Proteomes" id="UP000250235">
    <property type="component" value="Unassembled WGS sequence"/>
</dbReference>
<protein>
    <submittedName>
        <fullName evidence="2">Transcription factor GLABRA 3-like</fullName>
    </submittedName>
</protein>
<feature type="region of interest" description="Disordered" evidence="1">
    <location>
        <begin position="133"/>
        <end position="193"/>
    </location>
</feature>
<evidence type="ECO:0000313" key="3">
    <source>
        <dbReference type="Proteomes" id="UP000250235"/>
    </source>
</evidence>
<evidence type="ECO:0000313" key="2">
    <source>
        <dbReference type="EMBL" id="KZV23627.1"/>
    </source>
</evidence>
<reference evidence="2 3" key="1">
    <citation type="journal article" date="2015" name="Proc. Natl. Acad. Sci. U.S.A.">
        <title>The resurrection genome of Boea hygrometrica: A blueprint for survival of dehydration.</title>
        <authorList>
            <person name="Xiao L."/>
            <person name="Yang G."/>
            <person name="Zhang L."/>
            <person name="Yang X."/>
            <person name="Zhao S."/>
            <person name="Ji Z."/>
            <person name="Zhou Q."/>
            <person name="Hu M."/>
            <person name="Wang Y."/>
            <person name="Chen M."/>
            <person name="Xu Y."/>
            <person name="Jin H."/>
            <person name="Xiao X."/>
            <person name="Hu G."/>
            <person name="Bao F."/>
            <person name="Hu Y."/>
            <person name="Wan P."/>
            <person name="Li L."/>
            <person name="Deng X."/>
            <person name="Kuang T."/>
            <person name="Xiang C."/>
            <person name="Zhu J.K."/>
            <person name="Oliver M.J."/>
            <person name="He Y."/>
        </authorList>
    </citation>
    <scope>NUCLEOTIDE SEQUENCE [LARGE SCALE GENOMIC DNA]</scope>
    <source>
        <strain evidence="3">cv. XS01</strain>
    </source>
</reference>
<sequence length="193" mass="21692">MDWIRRTLGDSTIEVLFSCKIGLVEAAREVTKVEDIQARTVRRRPSWSSRGQLSWYSEGTPELVQQRTTRSQKTPKLVHQIGGRAGQVQIRARAAQSSGTSYARAGTVEDIQARTVRRRPSWSSRGQLSWYSEGTPELVQQRTTRSQKTPKLVHQIGGRAGQVQIRARAAQSSGTSSESNEQLRDQIIKSKEF</sequence>
<keyword evidence="3" id="KW-1185">Reference proteome</keyword>
<feature type="compositionally biased region" description="Polar residues" evidence="1">
    <location>
        <begin position="170"/>
        <end position="180"/>
    </location>
</feature>
<dbReference type="EMBL" id="KV013426">
    <property type="protein sequence ID" value="KZV23627.1"/>
    <property type="molecule type" value="Genomic_DNA"/>
</dbReference>
<accession>A0A2Z7AWC0</accession>
<feature type="compositionally biased region" description="Basic and acidic residues" evidence="1">
    <location>
        <begin position="181"/>
        <end position="193"/>
    </location>
</feature>
<name>A0A2Z7AWC0_9LAMI</name>
<evidence type="ECO:0000256" key="1">
    <source>
        <dbReference type="SAM" id="MobiDB-lite"/>
    </source>
</evidence>
<dbReference type="AlphaFoldDB" id="A0A2Z7AWC0"/>
<organism evidence="2 3">
    <name type="scientific">Dorcoceras hygrometricum</name>
    <dbReference type="NCBI Taxonomy" id="472368"/>
    <lineage>
        <taxon>Eukaryota</taxon>
        <taxon>Viridiplantae</taxon>
        <taxon>Streptophyta</taxon>
        <taxon>Embryophyta</taxon>
        <taxon>Tracheophyta</taxon>
        <taxon>Spermatophyta</taxon>
        <taxon>Magnoliopsida</taxon>
        <taxon>eudicotyledons</taxon>
        <taxon>Gunneridae</taxon>
        <taxon>Pentapetalae</taxon>
        <taxon>asterids</taxon>
        <taxon>lamiids</taxon>
        <taxon>Lamiales</taxon>
        <taxon>Gesneriaceae</taxon>
        <taxon>Didymocarpoideae</taxon>
        <taxon>Trichosporeae</taxon>
        <taxon>Loxocarpinae</taxon>
        <taxon>Dorcoceras</taxon>
    </lineage>
</organism>
<gene>
    <name evidence="2" type="ORF">F511_33963</name>
</gene>
<feature type="compositionally biased region" description="Polar residues" evidence="1">
    <location>
        <begin position="133"/>
        <end position="149"/>
    </location>
</feature>